<organism evidence="4 5">
    <name type="scientific">Natronoglycomyces albus</name>
    <dbReference type="NCBI Taxonomy" id="2811108"/>
    <lineage>
        <taxon>Bacteria</taxon>
        <taxon>Bacillati</taxon>
        <taxon>Actinomycetota</taxon>
        <taxon>Actinomycetes</taxon>
        <taxon>Glycomycetales</taxon>
        <taxon>Glycomycetaceae</taxon>
        <taxon>Natronoglycomyces</taxon>
    </lineage>
</organism>
<protein>
    <recommendedName>
        <fullName evidence="3">MHYT domain-containing protein</fullName>
    </recommendedName>
</protein>
<name>A0A895XRD4_9ACTN</name>
<feature type="transmembrane region" description="Helical" evidence="1">
    <location>
        <begin position="130"/>
        <end position="152"/>
    </location>
</feature>
<evidence type="ECO:0000313" key="4">
    <source>
        <dbReference type="EMBL" id="QSB05735.1"/>
    </source>
</evidence>
<dbReference type="Pfam" id="PF03707">
    <property type="entry name" value="MHYT"/>
    <property type="match status" value="2"/>
</dbReference>
<keyword evidence="1" id="KW-0472">Membrane</keyword>
<dbReference type="KEGG" id="nav:JQS30_02055"/>
<feature type="domain" description="MHYT" evidence="3">
    <location>
        <begin position="26"/>
        <end position="217"/>
    </location>
</feature>
<dbReference type="RefSeq" id="WP_213171747.1">
    <property type="nucleotide sequence ID" value="NZ_CP070496.1"/>
</dbReference>
<dbReference type="GO" id="GO:0016020">
    <property type="term" value="C:membrane"/>
    <property type="evidence" value="ECO:0007669"/>
    <property type="project" value="UniProtKB-UniRule"/>
</dbReference>
<keyword evidence="1" id="KW-0812">Transmembrane</keyword>
<gene>
    <name evidence="4" type="ORF">JQS30_02055</name>
</gene>
<reference evidence="4" key="1">
    <citation type="submission" date="2021-02" db="EMBL/GenBank/DDBJ databases">
        <title>Natronoglycomyces albus gen. nov., sp. nov, a haloalkaliphilic actinobacterium from a soda solonchak soil.</title>
        <authorList>
            <person name="Sorokin D.Y."/>
            <person name="Khijniak T.V."/>
            <person name="Zakharycheva A.P."/>
            <person name="Boueva O.V."/>
            <person name="Ariskina E.V."/>
            <person name="Hahnke R.L."/>
            <person name="Bunk B."/>
            <person name="Sproer C."/>
            <person name="Schumann P."/>
            <person name="Evtushenko L.I."/>
            <person name="Kublanov I.V."/>
        </authorList>
    </citation>
    <scope>NUCLEOTIDE SEQUENCE</scope>
    <source>
        <strain evidence="4">DSM 106290</strain>
    </source>
</reference>
<feature type="region of interest" description="Disordered" evidence="2">
    <location>
        <begin position="260"/>
        <end position="292"/>
    </location>
</feature>
<dbReference type="Proteomes" id="UP000662939">
    <property type="component" value="Chromosome"/>
</dbReference>
<dbReference type="PROSITE" id="PS50924">
    <property type="entry name" value="MHYT"/>
    <property type="match status" value="1"/>
</dbReference>
<evidence type="ECO:0000256" key="1">
    <source>
        <dbReference type="PROSITE-ProRule" id="PRU00244"/>
    </source>
</evidence>
<dbReference type="PANTHER" id="PTHR35152:SF1">
    <property type="entry name" value="DOMAIN SIGNALLING PROTEIN, PUTATIVE (AFU_ORTHOLOGUE AFUA_5G11310)-RELATED"/>
    <property type="match status" value="1"/>
</dbReference>
<feature type="transmembrane region" description="Helical" evidence="1">
    <location>
        <begin position="164"/>
        <end position="186"/>
    </location>
</feature>
<dbReference type="EMBL" id="CP070496">
    <property type="protein sequence ID" value="QSB05735.1"/>
    <property type="molecule type" value="Genomic_DNA"/>
</dbReference>
<evidence type="ECO:0000256" key="2">
    <source>
        <dbReference type="SAM" id="MobiDB-lite"/>
    </source>
</evidence>
<feature type="transmembrane region" description="Helical" evidence="1">
    <location>
        <begin position="24"/>
        <end position="44"/>
    </location>
</feature>
<keyword evidence="1" id="KW-1133">Transmembrane helix</keyword>
<proteinExistence type="predicted"/>
<keyword evidence="5" id="KW-1185">Reference proteome</keyword>
<evidence type="ECO:0000313" key="5">
    <source>
        <dbReference type="Proteomes" id="UP000662939"/>
    </source>
</evidence>
<accession>A0A895XRD4</accession>
<feature type="transmembrane region" description="Helical" evidence="1">
    <location>
        <begin position="64"/>
        <end position="88"/>
    </location>
</feature>
<sequence length="292" mass="29901">MTQLLTLNPGLELLSSGTLEHNHFTFGWITPAMGFSFALAGSYLGLKSMANARGAISLAARLRWIALAALAIGGVGIWMMHFIAMIGFTVPGEALAYDVPLTALSFLLGVGAVALGLFLTGTGRPSIFKLMLAGPVTGAGVLGMHYMGMAAISSTGNLTYNSVLVGASVAIALVAATAALAFATWVDAKGAMAIAALVMAVAVCGMHFTGMAAITVTGPPQHAVEGMDPLVLMIPILVLATISIVSMIFGVLTVATGTEPSNDDHGPIADESPSEINYNEQATKSSLFASTQ</sequence>
<feature type="transmembrane region" description="Helical" evidence="1">
    <location>
        <begin position="193"/>
        <end position="218"/>
    </location>
</feature>
<dbReference type="InterPro" id="IPR005330">
    <property type="entry name" value="MHYT_dom"/>
</dbReference>
<dbReference type="AlphaFoldDB" id="A0A895XRD4"/>
<feature type="transmembrane region" description="Helical" evidence="1">
    <location>
        <begin position="230"/>
        <end position="255"/>
    </location>
</feature>
<feature type="transmembrane region" description="Helical" evidence="1">
    <location>
        <begin position="94"/>
        <end position="118"/>
    </location>
</feature>
<feature type="compositionally biased region" description="Polar residues" evidence="2">
    <location>
        <begin position="274"/>
        <end position="292"/>
    </location>
</feature>
<evidence type="ECO:0000259" key="3">
    <source>
        <dbReference type="PROSITE" id="PS50924"/>
    </source>
</evidence>
<dbReference type="PANTHER" id="PTHR35152">
    <property type="entry name" value="DOMAIN SIGNALLING PROTEIN, PUTATIVE (AFU_ORTHOLOGUE AFUA_5G11310)-RELATED"/>
    <property type="match status" value="1"/>
</dbReference>